<feature type="chain" id="PRO_5040222741" evidence="2">
    <location>
        <begin position="31"/>
        <end position="395"/>
    </location>
</feature>
<evidence type="ECO:0000256" key="2">
    <source>
        <dbReference type="SAM" id="SignalP"/>
    </source>
</evidence>
<name>A0A9Q0N7T5_9DIPT</name>
<evidence type="ECO:0000313" key="5">
    <source>
        <dbReference type="Proteomes" id="UP001151699"/>
    </source>
</evidence>
<feature type="domain" description="Cathepsin propeptide inhibitor" evidence="3">
    <location>
        <begin position="298"/>
        <end position="351"/>
    </location>
</feature>
<dbReference type="Pfam" id="PF08246">
    <property type="entry name" value="Inhibitor_I29"/>
    <property type="match status" value="1"/>
</dbReference>
<dbReference type="SMART" id="SM00848">
    <property type="entry name" value="Inhibitor_I29"/>
    <property type="match status" value="1"/>
</dbReference>
<evidence type="ECO:0000259" key="3">
    <source>
        <dbReference type="SMART" id="SM00848"/>
    </source>
</evidence>
<proteinExistence type="predicted"/>
<gene>
    <name evidence="4" type="primary">Cys_1</name>
    <name evidence="4" type="ORF">Bhyg_09166</name>
</gene>
<dbReference type="InterPro" id="IPR038765">
    <property type="entry name" value="Papain-like_cys_pep_sf"/>
</dbReference>
<comment type="caution">
    <text evidence="4">The sequence shown here is derived from an EMBL/GenBank/DDBJ whole genome shotgun (WGS) entry which is preliminary data.</text>
</comment>
<feature type="region of interest" description="Disordered" evidence="1">
    <location>
        <begin position="165"/>
        <end position="211"/>
    </location>
</feature>
<feature type="compositionally biased region" description="Low complexity" evidence="1">
    <location>
        <begin position="183"/>
        <end position="196"/>
    </location>
</feature>
<dbReference type="InterPro" id="IPR013201">
    <property type="entry name" value="Prot_inhib_I29"/>
</dbReference>
<organism evidence="4 5">
    <name type="scientific">Pseudolycoriella hygida</name>
    <dbReference type="NCBI Taxonomy" id="35572"/>
    <lineage>
        <taxon>Eukaryota</taxon>
        <taxon>Metazoa</taxon>
        <taxon>Ecdysozoa</taxon>
        <taxon>Arthropoda</taxon>
        <taxon>Hexapoda</taxon>
        <taxon>Insecta</taxon>
        <taxon>Pterygota</taxon>
        <taxon>Neoptera</taxon>
        <taxon>Endopterygota</taxon>
        <taxon>Diptera</taxon>
        <taxon>Nematocera</taxon>
        <taxon>Sciaroidea</taxon>
        <taxon>Sciaridae</taxon>
        <taxon>Pseudolycoriella</taxon>
    </lineage>
</organism>
<dbReference type="Gene3D" id="1.10.287.2250">
    <property type="match status" value="1"/>
</dbReference>
<dbReference type="OrthoDB" id="5855924at2759"/>
<dbReference type="EMBL" id="WJQU01000002">
    <property type="protein sequence ID" value="KAJ6644199.1"/>
    <property type="molecule type" value="Genomic_DNA"/>
</dbReference>
<sequence>MIWLTNKCMNSQLFPVFLFTFSFTLSGIDAENNSTDTKIQVSVCPPNTTGVFPNCELLPTGDQQCDEGFTGTFPDCVKIKKPKCRLPNIGTYPNCFIPPCPPSYSGKFPKCQRQPNEIKCPAGSAGVFPMCHITTLNLSDVTEESSTSQNDDSSLNAELLTLEGTTQQPSGDESDDPNETNNELTATTQEVQLTTTGISLETTSDGFKREKPKKCRHPLIGSFPNCFRPPCPPQYSGTYPKCIRSAGHVCPSGSTGTFPNCIVEPQKCGGRCDETLPPASSQSSGTKHPLSVSQKIEWEDFKTMFNKTYANATEEAKRQQIFLLNQKIIEAHNRLFDLGIETYSLGIHESIDESYYGHVEEIGRRENISESAKNGALHLVYAKTINDSEAVTEKH</sequence>
<keyword evidence="2" id="KW-0732">Signal</keyword>
<keyword evidence="5" id="KW-1185">Reference proteome</keyword>
<dbReference type="Proteomes" id="UP001151699">
    <property type="component" value="Chromosome B"/>
</dbReference>
<dbReference type="AlphaFoldDB" id="A0A9Q0N7T5"/>
<reference evidence="4" key="1">
    <citation type="submission" date="2022-07" db="EMBL/GenBank/DDBJ databases">
        <authorList>
            <person name="Trinca V."/>
            <person name="Uliana J.V.C."/>
            <person name="Torres T.T."/>
            <person name="Ward R.J."/>
            <person name="Monesi N."/>
        </authorList>
    </citation>
    <scope>NUCLEOTIDE SEQUENCE</scope>
    <source>
        <strain evidence="4">HSMRA1968</strain>
        <tissue evidence="4">Whole embryos</tissue>
    </source>
</reference>
<evidence type="ECO:0000256" key="1">
    <source>
        <dbReference type="SAM" id="MobiDB-lite"/>
    </source>
</evidence>
<evidence type="ECO:0000313" key="4">
    <source>
        <dbReference type="EMBL" id="KAJ6644199.1"/>
    </source>
</evidence>
<protein>
    <submittedName>
        <fullName evidence="4">Crustapain</fullName>
    </submittedName>
</protein>
<feature type="signal peptide" evidence="2">
    <location>
        <begin position="1"/>
        <end position="30"/>
    </location>
</feature>
<accession>A0A9Q0N7T5</accession>
<dbReference type="SUPFAM" id="SSF54001">
    <property type="entry name" value="Cysteine proteinases"/>
    <property type="match status" value="1"/>
</dbReference>